<dbReference type="Pfam" id="PF17899">
    <property type="entry name" value="Peptidase_M61_N"/>
    <property type="match status" value="1"/>
</dbReference>
<dbReference type="InterPro" id="IPR040756">
    <property type="entry name" value="Peptidase_M61_N"/>
</dbReference>
<proteinExistence type="predicted"/>
<sequence>MEKTKLLFLMILSGFALSTHFAEANVILVPHNGSHSVQKPNNSPDQYRLEFSETTPKLVKIEAQITLKDSLLKMSDNGPMPYRWPQYIHDLCAYVKNGKQLKLHKRDSTAWIVNNVHKGQEIIIRYHVLIDHEKQNWPGGIDGVAFVRDWGITASGRSLFIINGDVKTDIEVLFKKPDDWEISTPWESVDPENTTYMVANQTQLLESFIVAGTQQEVKIARDEFNLNFVLGGDTIAKNKEHYVDAANKILDYYINLMGGLPKNSSGGKLSNVLVVINQSKEMDGEVIGDNISLFLNPEAAPQEQIISWFLFAHEFFHLWNGKSIRFKDTRTDWFKEGITNYYTLKALYNAKLVNEEAIKGVLNQLFYKRYINDKGLGKIAPADAASGFDKDNHWGLVYGGGLFAGICIDMQIRHNTENAHSLDNLMQFFYKETAGTDTLIGNQDILNQANLLAHTDFTGFMNAYINGTDEVPLNKYLEFAGIQASTNNKQLRLIHELGKTDLQQKLWRGFLGLN</sequence>
<evidence type="ECO:0000259" key="3">
    <source>
        <dbReference type="Pfam" id="PF17899"/>
    </source>
</evidence>
<dbReference type="RefSeq" id="WP_106541489.1">
    <property type="nucleotide sequence ID" value="NZ_BLAU01000001.1"/>
</dbReference>
<name>A0ABQ0ZPE6_9BACT</name>
<dbReference type="EMBL" id="BLAU01000001">
    <property type="protein sequence ID" value="GET23190.1"/>
    <property type="molecule type" value="Genomic_DNA"/>
</dbReference>
<evidence type="ECO:0008006" key="6">
    <source>
        <dbReference type="Google" id="ProtNLM"/>
    </source>
</evidence>
<feature type="signal peptide" evidence="1">
    <location>
        <begin position="1"/>
        <end position="24"/>
    </location>
</feature>
<dbReference type="Gene3D" id="1.10.390.10">
    <property type="entry name" value="Neutral Protease Domain 2"/>
    <property type="match status" value="1"/>
</dbReference>
<accession>A0ABQ0ZPE6</accession>
<dbReference type="Proteomes" id="UP000396862">
    <property type="component" value="Unassembled WGS sequence"/>
</dbReference>
<feature type="chain" id="PRO_5047245986" description="Metalloprotease with PDZ domain" evidence="1">
    <location>
        <begin position="25"/>
        <end position="514"/>
    </location>
</feature>
<evidence type="ECO:0000313" key="4">
    <source>
        <dbReference type="EMBL" id="GET23190.1"/>
    </source>
</evidence>
<protein>
    <recommendedName>
        <fullName evidence="6">Metalloprotease with PDZ domain</fullName>
    </recommendedName>
</protein>
<reference evidence="4 5" key="1">
    <citation type="submission" date="2019-10" db="EMBL/GenBank/DDBJ databases">
        <title>Prolixibacter strains distinguished by the presence of nitrate reductase genes were adept at nitrate-dependent anaerobic corrosion of metallic iron and carbon steel.</title>
        <authorList>
            <person name="Iino T."/>
            <person name="Shono N."/>
            <person name="Ito K."/>
            <person name="Nakamura R."/>
            <person name="Sueoka K."/>
            <person name="Harayama S."/>
            <person name="Ohkuma M."/>
        </authorList>
    </citation>
    <scope>NUCLEOTIDE SEQUENCE [LARGE SCALE GENOMIC DNA]</scope>
    <source>
        <strain evidence="4 5">MIC1-1</strain>
    </source>
</reference>
<dbReference type="Pfam" id="PF05299">
    <property type="entry name" value="Peptidase_M61"/>
    <property type="match status" value="1"/>
</dbReference>
<dbReference type="Gene3D" id="2.60.40.3650">
    <property type="match status" value="1"/>
</dbReference>
<feature type="domain" description="Peptidase M61 N-terminal" evidence="3">
    <location>
        <begin position="47"/>
        <end position="212"/>
    </location>
</feature>
<gene>
    <name evidence="4" type="ORF">JCM18694_34360</name>
</gene>
<dbReference type="InterPro" id="IPR027268">
    <property type="entry name" value="Peptidase_M4/M1_CTD_sf"/>
</dbReference>
<evidence type="ECO:0000259" key="2">
    <source>
        <dbReference type="Pfam" id="PF05299"/>
    </source>
</evidence>
<comment type="caution">
    <text evidence="4">The sequence shown here is derived from an EMBL/GenBank/DDBJ whole genome shotgun (WGS) entry which is preliminary data.</text>
</comment>
<feature type="domain" description="Peptidase M61 catalytic" evidence="2">
    <location>
        <begin position="310"/>
        <end position="383"/>
    </location>
</feature>
<dbReference type="InterPro" id="IPR007963">
    <property type="entry name" value="Peptidase_M61_catalytic"/>
</dbReference>
<keyword evidence="5" id="KW-1185">Reference proteome</keyword>
<evidence type="ECO:0000256" key="1">
    <source>
        <dbReference type="SAM" id="SignalP"/>
    </source>
</evidence>
<organism evidence="4 5">
    <name type="scientific">Prolixibacter denitrificans</name>
    <dbReference type="NCBI Taxonomy" id="1541063"/>
    <lineage>
        <taxon>Bacteria</taxon>
        <taxon>Pseudomonadati</taxon>
        <taxon>Bacteroidota</taxon>
        <taxon>Bacteroidia</taxon>
        <taxon>Marinilabiliales</taxon>
        <taxon>Prolixibacteraceae</taxon>
        <taxon>Prolixibacter</taxon>
    </lineage>
</organism>
<dbReference type="SUPFAM" id="SSF55486">
    <property type="entry name" value="Metalloproteases ('zincins'), catalytic domain"/>
    <property type="match status" value="1"/>
</dbReference>
<keyword evidence="1" id="KW-0732">Signal</keyword>
<evidence type="ECO:0000313" key="5">
    <source>
        <dbReference type="Proteomes" id="UP000396862"/>
    </source>
</evidence>